<feature type="region of interest" description="Disordered" evidence="1">
    <location>
        <begin position="278"/>
        <end position="334"/>
    </location>
</feature>
<sequence>MFNAFKKTFENLYKEDDRTVALQSDIIWRPDESLWVAFISKDIPVAGLNKNHLLPFFLDKGYKVTQANKGVRLTAVWNDKKIETVIGFNEKEDRMLHGKFSDEDETQDKQDNIIYFKNLFDDLSDHLSVNRCLRSQTYEPANLSIYKGETRPNVVLSKQEEFINSSLDENTFYRNGEANNLVYTVLLSKDPTTQQMIDIMLGFSGDQGLTCKMEGKSTVRSASSELVVQLKLGANEKDMRILEVQNQVSFLGGDKSGKVFTEFCKKLGLKLARSGYLANQQDQPDQPPAAATPSTPPEPSTPTNPLSWSGSSGNAPITPSSSIDKISNTSPGTKQALARKGSSIELQRPGSRGSFLDLGTLSKSTNKLNDEVEIEETKIVVKTHIANVATRNRNSSVPISMVNAQAVAAAHTVTPKEEKKEQGVSTPADSDEEERLR</sequence>
<dbReference type="EMBL" id="MDYQ01000022">
    <property type="protein sequence ID" value="PRP87171.1"/>
    <property type="molecule type" value="Genomic_DNA"/>
</dbReference>
<keyword evidence="3" id="KW-1185">Reference proteome</keyword>
<dbReference type="Proteomes" id="UP000241769">
    <property type="component" value="Unassembled WGS sequence"/>
</dbReference>
<reference evidence="2 3" key="1">
    <citation type="journal article" date="2018" name="Genome Biol. Evol.">
        <title>Multiple Roots of Fruiting Body Formation in Amoebozoa.</title>
        <authorList>
            <person name="Hillmann F."/>
            <person name="Forbes G."/>
            <person name="Novohradska S."/>
            <person name="Ferling I."/>
            <person name="Riege K."/>
            <person name="Groth M."/>
            <person name="Westermann M."/>
            <person name="Marz M."/>
            <person name="Spaller T."/>
            <person name="Winckler T."/>
            <person name="Schaap P."/>
            <person name="Glockner G."/>
        </authorList>
    </citation>
    <scope>NUCLEOTIDE SEQUENCE [LARGE SCALE GENOMIC DNA]</scope>
    <source>
        <strain evidence="2 3">Jena</strain>
    </source>
</reference>
<protein>
    <submittedName>
        <fullName evidence="2">Uncharacterized protein</fullName>
    </submittedName>
</protein>
<name>A0A2P6NTA1_9EUKA</name>
<dbReference type="InParanoid" id="A0A2P6NTA1"/>
<dbReference type="AlphaFoldDB" id="A0A2P6NTA1"/>
<organism evidence="2 3">
    <name type="scientific">Planoprotostelium fungivorum</name>
    <dbReference type="NCBI Taxonomy" id="1890364"/>
    <lineage>
        <taxon>Eukaryota</taxon>
        <taxon>Amoebozoa</taxon>
        <taxon>Evosea</taxon>
        <taxon>Variosea</taxon>
        <taxon>Cavosteliida</taxon>
        <taxon>Cavosteliaceae</taxon>
        <taxon>Planoprotostelium</taxon>
    </lineage>
</organism>
<proteinExistence type="predicted"/>
<feature type="compositionally biased region" description="Polar residues" evidence="1">
    <location>
        <begin position="306"/>
        <end position="333"/>
    </location>
</feature>
<evidence type="ECO:0000313" key="3">
    <source>
        <dbReference type="Proteomes" id="UP000241769"/>
    </source>
</evidence>
<evidence type="ECO:0000313" key="2">
    <source>
        <dbReference type="EMBL" id="PRP87171.1"/>
    </source>
</evidence>
<accession>A0A2P6NTA1</accession>
<feature type="region of interest" description="Disordered" evidence="1">
    <location>
        <begin position="409"/>
        <end position="437"/>
    </location>
</feature>
<comment type="caution">
    <text evidence="2">The sequence shown here is derived from an EMBL/GenBank/DDBJ whole genome shotgun (WGS) entry which is preliminary data.</text>
</comment>
<feature type="compositionally biased region" description="Low complexity" evidence="1">
    <location>
        <begin position="278"/>
        <end position="293"/>
    </location>
</feature>
<feature type="region of interest" description="Disordered" evidence="1">
    <location>
        <begin position="339"/>
        <end position="358"/>
    </location>
</feature>
<evidence type="ECO:0000256" key="1">
    <source>
        <dbReference type="SAM" id="MobiDB-lite"/>
    </source>
</evidence>
<gene>
    <name evidence="2" type="ORF">PROFUN_01433</name>
</gene>